<sequence>MASMLYYGLAETTVSDGEFDEWCKRLAAEWDDLEPIRQWQLGSPAEIAASGFQIKVTTAAAEAAIRHLRSVRPGLPPVVMTRGDGWRWGEEHRVRYLNTYEFMFDPR</sequence>
<protein>
    <submittedName>
        <fullName evidence="1">Uncharacterized protein</fullName>
    </submittedName>
</protein>
<comment type="caution">
    <text evidence="1">The sequence shown here is derived from an EMBL/GenBank/DDBJ whole genome shotgun (WGS) entry which is preliminary data.</text>
</comment>
<proteinExistence type="predicted"/>
<dbReference type="Proteomes" id="UP001138921">
    <property type="component" value="Unassembled WGS sequence"/>
</dbReference>
<gene>
    <name evidence="1" type="ORF">J1C56_02380</name>
</gene>
<reference evidence="1" key="2">
    <citation type="submission" date="2021-03" db="EMBL/GenBank/DDBJ databases">
        <authorList>
            <person name="Artuso I."/>
            <person name="Turrini P."/>
            <person name="Pirolo M."/>
            <person name="Lugli G.A."/>
            <person name="Ventura M."/>
            <person name="Visca P."/>
        </authorList>
    </citation>
    <scope>NUCLEOTIDE SEQUENCE</scope>
    <source>
        <strain evidence="1">LMG 26462</strain>
    </source>
</reference>
<keyword evidence="2" id="KW-1185">Reference proteome</keyword>
<dbReference type="Pfam" id="PF22745">
    <property type="entry name" value="Nlig-Ia"/>
    <property type="match status" value="1"/>
</dbReference>
<dbReference type="EMBL" id="JAFLWW010000001">
    <property type="protein sequence ID" value="MBT1154431.1"/>
    <property type="molecule type" value="Genomic_DNA"/>
</dbReference>
<dbReference type="AlphaFoldDB" id="A0A9X1A6V4"/>
<evidence type="ECO:0000313" key="2">
    <source>
        <dbReference type="Proteomes" id="UP001138921"/>
    </source>
</evidence>
<accession>A0A9X1A6V4</accession>
<reference evidence="1" key="1">
    <citation type="journal article" date="2021" name="Microorganisms">
        <title>Phylogenomic Reconstruction and Metabolic Potential of the Genus Aminobacter.</title>
        <authorList>
            <person name="Artuso I."/>
            <person name="Turrini P."/>
            <person name="Pirolo M."/>
            <person name="Lugli G.A."/>
            <person name="Ventura M."/>
            <person name="Visca P."/>
        </authorList>
    </citation>
    <scope>NUCLEOTIDE SEQUENCE</scope>
    <source>
        <strain evidence="1">LMG 26462</strain>
    </source>
</reference>
<organism evidence="1 2">
    <name type="scientific">Aminobacter anthyllidis</name>
    <dbReference type="NCBI Taxonomy" id="1035067"/>
    <lineage>
        <taxon>Bacteria</taxon>
        <taxon>Pseudomonadati</taxon>
        <taxon>Pseudomonadota</taxon>
        <taxon>Alphaproteobacteria</taxon>
        <taxon>Hyphomicrobiales</taxon>
        <taxon>Phyllobacteriaceae</taxon>
        <taxon>Aminobacter</taxon>
    </lineage>
</organism>
<evidence type="ECO:0000313" key="1">
    <source>
        <dbReference type="EMBL" id="MBT1154431.1"/>
    </source>
</evidence>
<name>A0A9X1A6V4_9HYPH</name>